<feature type="compositionally biased region" description="Low complexity" evidence="1">
    <location>
        <begin position="188"/>
        <end position="198"/>
    </location>
</feature>
<feature type="compositionally biased region" description="Polar residues" evidence="1">
    <location>
        <begin position="178"/>
        <end position="187"/>
    </location>
</feature>
<evidence type="ECO:0000256" key="1">
    <source>
        <dbReference type="SAM" id="MobiDB-lite"/>
    </source>
</evidence>
<gene>
    <name evidence="3" type="ORF">PISL3812_05912</name>
</gene>
<dbReference type="AlphaFoldDB" id="A0A0U1LZZ5"/>
<evidence type="ECO:0000256" key="2">
    <source>
        <dbReference type="SAM" id="Phobius"/>
    </source>
</evidence>
<proteinExistence type="predicted"/>
<keyword evidence="2" id="KW-1133">Transmembrane helix</keyword>
<evidence type="ECO:0000313" key="4">
    <source>
        <dbReference type="Proteomes" id="UP000054383"/>
    </source>
</evidence>
<dbReference type="OMA" id="NTHEMQA"/>
<keyword evidence="2" id="KW-0472">Membrane</keyword>
<feature type="transmembrane region" description="Helical" evidence="2">
    <location>
        <begin position="263"/>
        <end position="286"/>
    </location>
</feature>
<protein>
    <submittedName>
        <fullName evidence="3">Uncharacterized protein</fullName>
    </submittedName>
</protein>
<dbReference type="Proteomes" id="UP000054383">
    <property type="component" value="Unassembled WGS sequence"/>
</dbReference>
<reference evidence="3 4" key="1">
    <citation type="submission" date="2015-04" db="EMBL/GenBank/DDBJ databases">
        <authorList>
            <person name="Syromyatnikov M.Y."/>
            <person name="Popov V.N."/>
        </authorList>
    </citation>
    <scope>NUCLEOTIDE SEQUENCE [LARGE SCALE GENOMIC DNA]</scope>
    <source>
        <strain evidence="3">WF-38-12</strain>
    </source>
</reference>
<accession>A0A0U1LZZ5</accession>
<dbReference type="EMBL" id="CVMT01000005">
    <property type="protein sequence ID" value="CRG88877.1"/>
    <property type="molecule type" value="Genomic_DNA"/>
</dbReference>
<sequence>MPTTSTASDATTAATAVGALTTKFNPAPSCLMDLYLEVTSLPSEPSIPGGYSWIHLGPTTSKAACVPSGWAPEAYYSPGICPASYTLGCDASTHTIGKSTTEYRATCCPTGYECRASEDTSLYPWATIDPCTVRGADLTWTTAIVTYNTNTPPPATLDISVTNYYQALGVSIRWQESDSLPVQTGPPTSTITTTAASSTSTAKITTKTSLPISTSMSTTSHSTSTTVSSSPSTGAPSASTETHSSAPVSEKSSSSGLSTGAKAGVGVGVSIAGILIIFAAVFFFYIRPRRNKSVPQGLWNGEKKTELDATVAASVHTSHELASSAVNELEGSNRHIVHEMDSTNSGWKR</sequence>
<organism evidence="3 4">
    <name type="scientific">Talaromyces islandicus</name>
    <name type="common">Penicillium islandicum</name>
    <dbReference type="NCBI Taxonomy" id="28573"/>
    <lineage>
        <taxon>Eukaryota</taxon>
        <taxon>Fungi</taxon>
        <taxon>Dikarya</taxon>
        <taxon>Ascomycota</taxon>
        <taxon>Pezizomycotina</taxon>
        <taxon>Eurotiomycetes</taxon>
        <taxon>Eurotiomycetidae</taxon>
        <taxon>Eurotiales</taxon>
        <taxon>Trichocomaceae</taxon>
        <taxon>Talaromyces</taxon>
        <taxon>Talaromyces sect. Islandici</taxon>
    </lineage>
</organism>
<dbReference type="STRING" id="28573.A0A0U1LZZ5"/>
<dbReference type="OrthoDB" id="4770059at2759"/>
<feature type="region of interest" description="Disordered" evidence="1">
    <location>
        <begin position="178"/>
        <end position="198"/>
    </location>
</feature>
<keyword evidence="4" id="KW-1185">Reference proteome</keyword>
<name>A0A0U1LZZ5_TALIS</name>
<feature type="region of interest" description="Disordered" evidence="1">
    <location>
        <begin position="212"/>
        <end position="259"/>
    </location>
</feature>
<evidence type="ECO:0000313" key="3">
    <source>
        <dbReference type="EMBL" id="CRG88877.1"/>
    </source>
</evidence>
<keyword evidence="2" id="KW-0812">Transmembrane</keyword>